<dbReference type="AlphaFoldDB" id="A0A2A6C6K7"/>
<reference evidence="2" key="1">
    <citation type="journal article" date="2008" name="Nat. Genet.">
        <title>The Pristionchus pacificus genome provides a unique perspective on nematode lifestyle and parasitism.</title>
        <authorList>
            <person name="Dieterich C."/>
            <person name="Clifton S.W."/>
            <person name="Schuster L.N."/>
            <person name="Chinwalla A."/>
            <person name="Delehaunty K."/>
            <person name="Dinkelacker I."/>
            <person name="Fulton L."/>
            <person name="Fulton R."/>
            <person name="Godfrey J."/>
            <person name="Minx P."/>
            <person name="Mitreva M."/>
            <person name="Roeseler W."/>
            <person name="Tian H."/>
            <person name="Witte H."/>
            <person name="Yang S.P."/>
            <person name="Wilson R.K."/>
            <person name="Sommer R.J."/>
        </authorList>
    </citation>
    <scope>NUCLEOTIDE SEQUENCE [LARGE SCALE GENOMIC DNA]</scope>
    <source>
        <strain evidence="2">PS312</strain>
    </source>
</reference>
<evidence type="ECO:0000313" key="2">
    <source>
        <dbReference type="Proteomes" id="UP000005239"/>
    </source>
</evidence>
<keyword evidence="2" id="KW-1185">Reference proteome</keyword>
<sequence length="191" mass="21456">MRRILGERNQNNKNAVVAPKAASPVFEEWKAVHEVNRAEIGNNGSFLEFGEEAVDCLEANKPTTEREAGFMSQEEYDVKEEIDGRSSIFSSDASDNQSCENDQSEVESASMEIEFSADSCSTPLPSPEVIVVAPSVPLISFIFSRDRIGVTIGTRALWRVMKWSILPALAVASYFYCPYLQYRVDKFFMQF</sequence>
<reference evidence="1" key="2">
    <citation type="submission" date="2022-06" db="UniProtKB">
        <authorList>
            <consortium name="EnsemblMetazoa"/>
        </authorList>
    </citation>
    <scope>IDENTIFICATION</scope>
    <source>
        <strain evidence="1">PS312</strain>
    </source>
</reference>
<accession>A0A8R1UKL9</accession>
<gene>
    <name evidence="1" type="primary">WBGene00272962</name>
</gene>
<dbReference type="Proteomes" id="UP000005239">
    <property type="component" value="Unassembled WGS sequence"/>
</dbReference>
<organism evidence="1 2">
    <name type="scientific">Pristionchus pacificus</name>
    <name type="common">Parasitic nematode worm</name>
    <dbReference type="NCBI Taxonomy" id="54126"/>
    <lineage>
        <taxon>Eukaryota</taxon>
        <taxon>Metazoa</taxon>
        <taxon>Ecdysozoa</taxon>
        <taxon>Nematoda</taxon>
        <taxon>Chromadorea</taxon>
        <taxon>Rhabditida</taxon>
        <taxon>Rhabditina</taxon>
        <taxon>Diplogasteromorpha</taxon>
        <taxon>Diplogasteroidea</taxon>
        <taxon>Neodiplogasteridae</taxon>
        <taxon>Pristionchus</taxon>
    </lineage>
</organism>
<name>A0A2A6C6K7_PRIPA</name>
<dbReference type="EnsemblMetazoa" id="PPA34593.1">
    <property type="protein sequence ID" value="PPA34593.1"/>
    <property type="gene ID" value="WBGene00272962"/>
</dbReference>
<proteinExistence type="predicted"/>
<accession>A0A2A6C6K7</accession>
<protein>
    <submittedName>
        <fullName evidence="1">Uncharacterized protein</fullName>
    </submittedName>
</protein>
<evidence type="ECO:0000313" key="1">
    <source>
        <dbReference type="EnsemblMetazoa" id="PPA34593.1"/>
    </source>
</evidence>